<dbReference type="EMBL" id="KR537871">
    <property type="protein sequence ID" value="AKI28756.1"/>
    <property type="molecule type" value="Genomic_DNA"/>
</dbReference>
<dbReference type="KEGG" id="vg:26645369"/>
<organism evidence="2 3">
    <name type="scientific">Stenotrophomonas phage vB_SmaS-DLP_2</name>
    <dbReference type="NCBI Taxonomy" id="1642663"/>
    <lineage>
        <taxon>Viruses</taxon>
        <taxon>Duplodnaviria</taxon>
        <taxon>Heunggongvirae</taxon>
        <taxon>Uroviricota</taxon>
        <taxon>Caudoviricetes</taxon>
        <taxon>Jondennisvirinae</taxon>
        <taxon>Septimatrevirus</taxon>
        <taxon>Septimatrevirus DLP2</taxon>
    </lineage>
</organism>
<evidence type="ECO:0000256" key="1">
    <source>
        <dbReference type="SAM" id="MobiDB-lite"/>
    </source>
</evidence>
<evidence type="ECO:0000313" key="3">
    <source>
        <dbReference type="Proteomes" id="UP000203215"/>
    </source>
</evidence>
<dbReference type="Proteomes" id="UP000203215">
    <property type="component" value="Segment"/>
</dbReference>
<dbReference type="GeneID" id="26645369"/>
<protein>
    <submittedName>
        <fullName evidence="2">Uncharacterized protein</fullName>
    </submittedName>
</protein>
<keyword evidence="3" id="KW-1185">Reference proteome</keyword>
<feature type="region of interest" description="Disordered" evidence="1">
    <location>
        <begin position="82"/>
        <end position="103"/>
    </location>
</feature>
<name>A0A0M3MWW5_9CAUD</name>
<dbReference type="OrthoDB" id="29347at10239"/>
<dbReference type="RefSeq" id="YP_009219196.1">
    <property type="nucleotide sequence ID" value="NC_029019.1"/>
</dbReference>
<sequence>MGQGTESCGGYEVEYDPYEEGLSSGTWTQRDGTTINVSRMTAKHLYGAKAVAERASRRANFSSDCEMWNEWVELFEREIESRREVKQPANEQAAKSKSKPRGEKVKMICHCGEEYEARKADIKRGWGLSCSKRCAAIRRDFGRPAAKPKK</sequence>
<reference evidence="2 3" key="1">
    <citation type="journal article" date="2015" name="BMC Genomics">
        <title>The isolation and characterization of two Stenotrophomonas maltophilia bacteriophages capable of cross-taxonomic order infectivity.</title>
        <authorList>
            <person name="Peters D.L."/>
            <person name="Lynch K.H."/>
            <person name="Stothard P."/>
            <person name="Dennis J.J."/>
        </authorList>
    </citation>
    <scope>NUCLEOTIDE SEQUENCE [LARGE SCALE GENOMIC DNA]</scope>
</reference>
<proteinExistence type="predicted"/>
<evidence type="ECO:0000313" key="2">
    <source>
        <dbReference type="EMBL" id="AKI28756.1"/>
    </source>
</evidence>
<accession>A0A0M3MWW5</accession>